<protein>
    <submittedName>
        <fullName evidence="2">Uncharacterized protein</fullName>
    </submittedName>
</protein>
<reference evidence="3" key="1">
    <citation type="journal article" date="2017" name="Nat. Commun.">
        <title>The asparagus genome sheds light on the origin and evolution of a young Y chromosome.</title>
        <authorList>
            <person name="Harkess A."/>
            <person name="Zhou J."/>
            <person name="Xu C."/>
            <person name="Bowers J.E."/>
            <person name="Van der Hulst R."/>
            <person name="Ayyampalayam S."/>
            <person name="Mercati F."/>
            <person name="Riccardi P."/>
            <person name="McKain M.R."/>
            <person name="Kakrana A."/>
            <person name="Tang H."/>
            <person name="Ray J."/>
            <person name="Groenendijk J."/>
            <person name="Arikit S."/>
            <person name="Mathioni S.M."/>
            <person name="Nakano M."/>
            <person name="Shan H."/>
            <person name="Telgmann-Rauber A."/>
            <person name="Kanno A."/>
            <person name="Yue Z."/>
            <person name="Chen H."/>
            <person name="Li W."/>
            <person name="Chen Y."/>
            <person name="Xu X."/>
            <person name="Zhang Y."/>
            <person name="Luo S."/>
            <person name="Chen H."/>
            <person name="Gao J."/>
            <person name="Mao Z."/>
            <person name="Pires J.C."/>
            <person name="Luo M."/>
            <person name="Kudrna D."/>
            <person name="Wing R.A."/>
            <person name="Meyers B.C."/>
            <person name="Yi K."/>
            <person name="Kong H."/>
            <person name="Lavrijsen P."/>
            <person name="Sunseri F."/>
            <person name="Falavigna A."/>
            <person name="Ye Y."/>
            <person name="Leebens-Mack J.H."/>
            <person name="Chen G."/>
        </authorList>
    </citation>
    <scope>NUCLEOTIDE SEQUENCE [LARGE SCALE GENOMIC DNA]</scope>
    <source>
        <strain evidence="3">cv. DH0086</strain>
    </source>
</reference>
<evidence type="ECO:0000313" key="3">
    <source>
        <dbReference type="Proteomes" id="UP000243459"/>
    </source>
</evidence>
<gene>
    <name evidence="2" type="ORF">A4U43_C01F17340</name>
</gene>
<feature type="region of interest" description="Disordered" evidence="1">
    <location>
        <begin position="1"/>
        <end position="41"/>
    </location>
</feature>
<sequence length="109" mass="12382">MSRRAVGQPQGYCHSSVEPHPVPSRVVGPPPEPASEEVRDSDPCLFERGSVEIHLLIACIMWFDFAERMLELMDGFLKSDPVSLQKDILDHVEYTVSRWGVSFDDFKAY</sequence>
<keyword evidence="3" id="KW-1185">Reference proteome</keyword>
<dbReference type="EMBL" id="CM007381">
    <property type="protein sequence ID" value="ONK80408.1"/>
    <property type="molecule type" value="Genomic_DNA"/>
</dbReference>
<organism evidence="2 3">
    <name type="scientific">Asparagus officinalis</name>
    <name type="common">Garden asparagus</name>
    <dbReference type="NCBI Taxonomy" id="4686"/>
    <lineage>
        <taxon>Eukaryota</taxon>
        <taxon>Viridiplantae</taxon>
        <taxon>Streptophyta</taxon>
        <taxon>Embryophyta</taxon>
        <taxon>Tracheophyta</taxon>
        <taxon>Spermatophyta</taxon>
        <taxon>Magnoliopsida</taxon>
        <taxon>Liliopsida</taxon>
        <taxon>Asparagales</taxon>
        <taxon>Asparagaceae</taxon>
        <taxon>Asparagoideae</taxon>
        <taxon>Asparagus</taxon>
    </lineage>
</organism>
<evidence type="ECO:0000256" key="1">
    <source>
        <dbReference type="SAM" id="MobiDB-lite"/>
    </source>
</evidence>
<dbReference type="AlphaFoldDB" id="A0A5P1FQB2"/>
<dbReference type="Gramene" id="ONK80408">
    <property type="protein sequence ID" value="ONK80408"/>
    <property type="gene ID" value="A4U43_C01F17340"/>
</dbReference>
<evidence type="ECO:0000313" key="2">
    <source>
        <dbReference type="EMBL" id="ONK80408.1"/>
    </source>
</evidence>
<name>A0A5P1FQB2_ASPOF</name>
<dbReference type="Proteomes" id="UP000243459">
    <property type="component" value="Chromosome 1"/>
</dbReference>
<proteinExistence type="predicted"/>
<accession>A0A5P1FQB2</accession>